<evidence type="ECO:0000313" key="7">
    <source>
        <dbReference type="EMBL" id="TPX15254.1"/>
    </source>
</evidence>
<dbReference type="GeneID" id="41971978"/>
<feature type="compositionally biased region" description="Basic and acidic residues" evidence="6">
    <location>
        <begin position="11"/>
        <end position="35"/>
    </location>
</feature>
<gene>
    <name evidence="7" type="ORF">E0L32_004531</name>
</gene>
<comment type="subcellular location">
    <subcellularLocation>
        <location evidence="2">Cytoplasm</location>
    </subcellularLocation>
    <subcellularLocation>
        <location evidence="1">Nucleus</location>
    </subcellularLocation>
</comment>
<keyword evidence="5" id="KW-0539">Nucleus</keyword>
<dbReference type="RefSeq" id="XP_030996965.1">
    <property type="nucleotide sequence ID" value="XM_031138952.1"/>
</dbReference>
<dbReference type="PANTHER" id="PTHR10741">
    <property type="entry name" value="TRANSLIN AND TRANSLIN ASSOCIATED PROTEIN X"/>
    <property type="match status" value="1"/>
</dbReference>
<dbReference type="InterPro" id="IPR016068">
    <property type="entry name" value="Translin_N"/>
</dbReference>
<evidence type="ECO:0008006" key="9">
    <source>
        <dbReference type="Google" id="ProtNLM"/>
    </source>
</evidence>
<feature type="compositionally biased region" description="Polar residues" evidence="6">
    <location>
        <begin position="37"/>
        <end position="46"/>
    </location>
</feature>
<dbReference type="GO" id="GO:0005634">
    <property type="term" value="C:nucleus"/>
    <property type="evidence" value="ECO:0007669"/>
    <property type="project" value="UniProtKB-SubCell"/>
</dbReference>
<protein>
    <recommendedName>
        <fullName evidence="9">Translin-associated protein X</fullName>
    </recommendedName>
</protein>
<dbReference type="GO" id="GO:0043565">
    <property type="term" value="F:sequence-specific DNA binding"/>
    <property type="evidence" value="ECO:0007669"/>
    <property type="project" value="InterPro"/>
</dbReference>
<evidence type="ECO:0000256" key="4">
    <source>
        <dbReference type="ARBA" id="ARBA00022490"/>
    </source>
</evidence>
<dbReference type="Pfam" id="PF01997">
    <property type="entry name" value="Translin"/>
    <property type="match status" value="1"/>
</dbReference>
<dbReference type="CDD" id="cd14820">
    <property type="entry name" value="TRAX"/>
    <property type="match status" value="1"/>
</dbReference>
<feature type="region of interest" description="Disordered" evidence="6">
    <location>
        <begin position="177"/>
        <end position="197"/>
    </location>
</feature>
<dbReference type="Gene3D" id="1.20.58.190">
    <property type="entry name" value="Translin, domain 1"/>
    <property type="match status" value="1"/>
</dbReference>
<dbReference type="InterPro" id="IPR016069">
    <property type="entry name" value="Translin_C"/>
</dbReference>
<proteinExistence type="inferred from homology"/>
<sequence>MEGTASVAAPRQDRPDSKPRRDGGGGLKRDRDGNAKKPQQSREISRNAYTSMFERFRDELDEHHDRRERVVKVSRDVTALSKKIIFSLQRVRSIDPDLPKDVESDMKTRLQEISKHLSTIATDVQGINRWRYARSMSCIEEFVEAVTFAHYLRQQSLMDVAEARTLLHELCTAVLPADEPDQAPAEEDKPESAGEAMDVDEAKPGIDLTDEDFVMGAFDLSGEMMRFATTTAALNGELAGGGGRTIVADMQELGSFFEMLPQRGDRSWDGKMQVMRTSVKKVERLGYGLKVRGSERPKGWMPDTRGESPPASP</sequence>
<reference evidence="7 8" key="1">
    <citation type="submission" date="2019-06" db="EMBL/GenBank/DDBJ databases">
        <title>Draft genome sequence of the filamentous fungus Phialemoniopsis curvata isolated from diesel fuel.</title>
        <authorList>
            <person name="Varaljay V.A."/>
            <person name="Lyon W.J."/>
            <person name="Crouch A.L."/>
            <person name="Drake C.E."/>
            <person name="Hollomon J.M."/>
            <person name="Nadeau L.J."/>
            <person name="Nunn H.S."/>
            <person name="Stevenson B.S."/>
            <person name="Bojanowski C.L."/>
            <person name="Crookes-Goodson W.J."/>
        </authorList>
    </citation>
    <scope>NUCLEOTIDE SEQUENCE [LARGE SCALE GENOMIC DNA]</scope>
    <source>
        <strain evidence="7 8">D216</strain>
    </source>
</reference>
<dbReference type="GO" id="GO:0005737">
    <property type="term" value="C:cytoplasm"/>
    <property type="evidence" value="ECO:0007669"/>
    <property type="project" value="UniProtKB-SubCell"/>
</dbReference>
<dbReference type="InterPro" id="IPR036081">
    <property type="entry name" value="Translin_sf"/>
</dbReference>
<dbReference type="Proteomes" id="UP000319257">
    <property type="component" value="Unassembled WGS sequence"/>
</dbReference>
<feature type="region of interest" description="Disordered" evidence="6">
    <location>
        <begin position="1"/>
        <end position="46"/>
    </location>
</feature>
<name>A0A507B9G5_9PEZI</name>
<evidence type="ECO:0000256" key="6">
    <source>
        <dbReference type="SAM" id="MobiDB-lite"/>
    </source>
</evidence>
<dbReference type="STRING" id="1093900.A0A507B9G5"/>
<dbReference type="SUPFAM" id="SSF74784">
    <property type="entry name" value="Translin"/>
    <property type="match status" value="1"/>
</dbReference>
<dbReference type="AlphaFoldDB" id="A0A507B9G5"/>
<keyword evidence="8" id="KW-1185">Reference proteome</keyword>
<dbReference type="InterPro" id="IPR002848">
    <property type="entry name" value="Translin_fam"/>
</dbReference>
<keyword evidence="4" id="KW-0963">Cytoplasm</keyword>
<dbReference type="InParanoid" id="A0A507B9G5"/>
<evidence type="ECO:0000313" key="8">
    <source>
        <dbReference type="Proteomes" id="UP000319257"/>
    </source>
</evidence>
<dbReference type="Gene3D" id="1.20.58.200">
    <property type="entry name" value="Translin, domain 2"/>
    <property type="match status" value="1"/>
</dbReference>
<accession>A0A507B9G5</accession>
<evidence type="ECO:0000256" key="5">
    <source>
        <dbReference type="ARBA" id="ARBA00023242"/>
    </source>
</evidence>
<evidence type="ECO:0000256" key="2">
    <source>
        <dbReference type="ARBA" id="ARBA00004496"/>
    </source>
</evidence>
<comment type="caution">
    <text evidence="7">The sequence shown here is derived from an EMBL/GenBank/DDBJ whole genome shotgun (WGS) entry which is preliminary data.</text>
</comment>
<evidence type="ECO:0000256" key="1">
    <source>
        <dbReference type="ARBA" id="ARBA00004123"/>
    </source>
</evidence>
<feature type="region of interest" description="Disordered" evidence="6">
    <location>
        <begin position="292"/>
        <end position="313"/>
    </location>
</feature>
<evidence type="ECO:0000256" key="3">
    <source>
        <dbReference type="ARBA" id="ARBA00005902"/>
    </source>
</evidence>
<organism evidence="7 8">
    <name type="scientific">Thyridium curvatum</name>
    <dbReference type="NCBI Taxonomy" id="1093900"/>
    <lineage>
        <taxon>Eukaryota</taxon>
        <taxon>Fungi</taxon>
        <taxon>Dikarya</taxon>
        <taxon>Ascomycota</taxon>
        <taxon>Pezizomycotina</taxon>
        <taxon>Sordariomycetes</taxon>
        <taxon>Sordariomycetidae</taxon>
        <taxon>Thyridiales</taxon>
        <taxon>Thyridiaceae</taxon>
        <taxon>Thyridium</taxon>
    </lineage>
</organism>
<dbReference type="OrthoDB" id="31005at2759"/>
<dbReference type="EMBL" id="SKBQ01000022">
    <property type="protein sequence ID" value="TPX15254.1"/>
    <property type="molecule type" value="Genomic_DNA"/>
</dbReference>
<comment type="similarity">
    <text evidence="3">Belongs to the translin family.</text>
</comment>